<organism evidence="2 3">
    <name type="scientific">Pseudomonas putida</name>
    <name type="common">Arthrobacter siderocapsulatus</name>
    <dbReference type="NCBI Taxonomy" id="303"/>
    <lineage>
        <taxon>Bacteria</taxon>
        <taxon>Pseudomonadati</taxon>
        <taxon>Pseudomonadota</taxon>
        <taxon>Gammaproteobacteria</taxon>
        <taxon>Pseudomonadales</taxon>
        <taxon>Pseudomonadaceae</taxon>
        <taxon>Pseudomonas</taxon>
    </lineage>
</organism>
<dbReference type="Proteomes" id="UP000251617">
    <property type="component" value="Chromosome"/>
</dbReference>
<accession>A0AAD0L411</accession>
<feature type="domain" description="LHH" evidence="1">
    <location>
        <begin position="60"/>
        <end position="122"/>
    </location>
</feature>
<evidence type="ECO:0000259" key="1">
    <source>
        <dbReference type="Pfam" id="PF14411"/>
    </source>
</evidence>
<reference evidence="2 3" key="1">
    <citation type="submission" date="2018-06" db="EMBL/GenBank/DDBJ databases">
        <title>The genome of Pseudomonas putida NX-1, a lignin degrader.</title>
        <authorList>
            <person name="Xu Z."/>
        </authorList>
    </citation>
    <scope>NUCLEOTIDE SEQUENCE [LARGE SCALE GENOMIC DNA]</scope>
    <source>
        <strain evidence="2 3">NX-1</strain>
    </source>
</reference>
<dbReference type="EMBL" id="CP030750">
    <property type="protein sequence ID" value="AXA24046.1"/>
    <property type="molecule type" value="Genomic_DNA"/>
</dbReference>
<dbReference type="AlphaFoldDB" id="A0AAD0L411"/>
<sequence length="164" mass="18509">MCCQIGAKATASLEKEAGTYFGQQRKYWSQEPIQYNRNKVYQRNDLIDPGRVDSQTGLINKQLMENGLAPYGTDGKKINFHHMLQTQDGPIAEVIQSFHQKNVAVIHINSGLDIPSGINRSQLSHLWTRFRTNSVQKQLLTGYGRALSRLAQLSAIQHSSDEPR</sequence>
<gene>
    <name evidence="2" type="ORF">C1S65_07905</name>
</gene>
<dbReference type="InterPro" id="IPR026834">
    <property type="entry name" value="LHH"/>
</dbReference>
<proteinExistence type="predicted"/>
<protein>
    <recommendedName>
        <fullName evidence="1">LHH domain-containing protein</fullName>
    </recommendedName>
</protein>
<name>A0AAD0L411_PSEPU</name>
<dbReference type="Pfam" id="PF14411">
    <property type="entry name" value="LHH"/>
    <property type="match status" value="1"/>
</dbReference>
<evidence type="ECO:0000313" key="3">
    <source>
        <dbReference type="Proteomes" id="UP000251617"/>
    </source>
</evidence>
<evidence type="ECO:0000313" key="2">
    <source>
        <dbReference type="EMBL" id="AXA24046.1"/>
    </source>
</evidence>